<evidence type="ECO:0000313" key="2">
    <source>
        <dbReference type="Proteomes" id="UP000000851"/>
    </source>
</evidence>
<dbReference type="AlphaFoldDB" id="C7Q2G5"/>
<gene>
    <name evidence="1" type="ordered locus">Caci_0874</name>
</gene>
<dbReference type="InParanoid" id="C7Q2G5"/>
<proteinExistence type="predicted"/>
<keyword evidence="2" id="KW-1185">Reference proteome</keyword>
<dbReference type="KEGG" id="cai:Caci_0874"/>
<organism evidence="1 2">
    <name type="scientific">Catenulispora acidiphila (strain DSM 44928 / JCM 14897 / NBRC 102108 / NRRL B-24433 / ID139908)</name>
    <dbReference type="NCBI Taxonomy" id="479433"/>
    <lineage>
        <taxon>Bacteria</taxon>
        <taxon>Bacillati</taxon>
        <taxon>Actinomycetota</taxon>
        <taxon>Actinomycetes</taxon>
        <taxon>Catenulisporales</taxon>
        <taxon>Catenulisporaceae</taxon>
        <taxon>Catenulispora</taxon>
    </lineage>
</organism>
<evidence type="ECO:0000313" key="1">
    <source>
        <dbReference type="EMBL" id="ACU69807.1"/>
    </source>
</evidence>
<sequence>MWRKRGTSNRDEFGHEVAERIRAASPESDVEYSASDFTVAVKPRSGTGAGGVLSLKRFFAEREGLDEDGRRAQIDRLVAIVTAPSVPEGWAEVRPMLMPVPRRADFGLADGRDPLLSRPFAPCLSELVVVDQKDRMGYVKASDPAQWGVTADDVFEAAHANLTAQFSDILDRRTDAPSATSFMGAGHTYMGSLPLLDGWLATWAAGWEQRPLVFLTEFTGMLICPEPADPTELKQRLADAEQEWTRDTRSISPVAYTTDDSGRIVPYDVPADHPARAAVRRSWALLAADTYATQTKLLRSTSDDPFIAALQLFSRSDDGLTFTLATWSANQPSLLPPADWIAFAGEGDDHFFLPWDAVAAEVDLIPEPGYHPTRYLVEAWPDPKVMARLRAQAGMP</sequence>
<reference evidence="1 2" key="1">
    <citation type="journal article" date="2009" name="Stand. Genomic Sci.">
        <title>Complete genome sequence of Catenulispora acidiphila type strain (ID 139908).</title>
        <authorList>
            <person name="Copeland A."/>
            <person name="Lapidus A."/>
            <person name="Glavina Del Rio T."/>
            <person name="Nolan M."/>
            <person name="Lucas S."/>
            <person name="Chen F."/>
            <person name="Tice H."/>
            <person name="Cheng J.F."/>
            <person name="Bruce D."/>
            <person name="Goodwin L."/>
            <person name="Pitluck S."/>
            <person name="Mikhailova N."/>
            <person name="Pati A."/>
            <person name="Ivanova N."/>
            <person name="Mavromatis K."/>
            <person name="Chen A."/>
            <person name="Palaniappan K."/>
            <person name="Chain P."/>
            <person name="Land M."/>
            <person name="Hauser L."/>
            <person name="Chang Y.J."/>
            <person name="Jeffries C.D."/>
            <person name="Chertkov O."/>
            <person name="Brettin T."/>
            <person name="Detter J.C."/>
            <person name="Han C."/>
            <person name="Ali Z."/>
            <person name="Tindall B.J."/>
            <person name="Goker M."/>
            <person name="Bristow J."/>
            <person name="Eisen J.A."/>
            <person name="Markowitz V."/>
            <person name="Hugenholtz P."/>
            <person name="Kyrpides N.C."/>
            <person name="Klenk H.P."/>
        </authorList>
    </citation>
    <scope>NUCLEOTIDE SEQUENCE [LARGE SCALE GENOMIC DNA]</scope>
    <source>
        <strain evidence="2">DSM 44928 / JCM 14897 / NBRC 102108 / NRRL B-24433 / ID139908</strain>
    </source>
</reference>
<dbReference type="HOGENOM" id="CLU_048417_0_0_11"/>
<dbReference type="EMBL" id="CP001700">
    <property type="protein sequence ID" value="ACU69807.1"/>
    <property type="molecule type" value="Genomic_DNA"/>
</dbReference>
<dbReference type="Proteomes" id="UP000000851">
    <property type="component" value="Chromosome"/>
</dbReference>
<dbReference type="RefSeq" id="WP_012785102.1">
    <property type="nucleotide sequence ID" value="NC_013131.1"/>
</dbReference>
<dbReference type="eggNOG" id="COG4848">
    <property type="taxonomic scope" value="Bacteria"/>
</dbReference>
<protein>
    <submittedName>
        <fullName evidence="1">Uncharacterized protein</fullName>
    </submittedName>
</protein>
<accession>C7Q2G5</accession>
<name>C7Q2G5_CATAD</name>
<dbReference type="OrthoDB" id="259915at2"/>